<name>A0A8B6GUS7_MYTGA</name>
<comment type="caution">
    <text evidence="1">The sequence shown here is derived from an EMBL/GenBank/DDBJ whole genome shotgun (WGS) entry which is preliminary data.</text>
</comment>
<dbReference type="EMBL" id="UYJE01009018">
    <property type="protein sequence ID" value="VDI69334.1"/>
    <property type="molecule type" value="Genomic_DNA"/>
</dbReference>
<evidence type="ECO:0000313" key="2">
    <source>
        <dbReference type="Proteomes" id="UP000596742"/>
    </source>
</evidence>
<reference evidence="1" key="1">
    <citation type="submission" date="2018-11" db="EMBL/GenBank/DDBJ databases">
        <authorList>
            <person name="Alioto T."/>
            <person name="Alioto T."/>
        </authorList>
    </citation>
    <scope>NUCLEOTIDE SEQUENCE</scope>
</reference>
<sequence length="157" mass="18195">MGIGKNQYNLQIQNFSQLDINRSYSCTFGVDSAKKTFNLNEEDYQYPIKRKMIQIKPHFENDQVKLVIHFIKVWPTPICEVSFEGINYRSNKTTTAKTYNGKLYSVIITLWLRKHDCKGLMFVVCHIGNQTIAVLKEKLKMCQVTDCSVGGLERSYL</sequence>
<proteinExistence type="predicted"/>
<gene>
    <name evidence="1" type="ORF">MGAL_10B072888</name>
</gene>
<dbReference type="Proteomes" id="UP000596742">
    <property type="component" value="Unassembled WGS sequence"/>
</dbReference>
<dbReference type="OrthoDB" id="6205718at2759"/>
<organism evidence="1 2">
    <name type="scientific">Mytilus galloprovincialis</name>
    <name type="common">Mediterranean mussel</name>
    <dbReference type="NCBI Taxonomy" id="29158"/>
    <lineage>
        <taxon>Eukaryota</taxon>
        <taxon>Metazoa</taxon>
        <taxon>Spiralia</taxon>
        <taxon>Lophotrochozoa</taxon>
        <taxon>Mollusca</taxon>
        <taxon>Bivalvia</taxon>
        <taxon>Autobranchia</taxon>
        <taxon>Pteriomorphia</taxon>
        <taxon>Mytilida</taxon>
        <taxon>Mytiloidea</taxon>
        <taxon>Mytilidae</taxon>
        <taxon>Mytilinae</taxon>
        <taxon>Mytilus</taxon>
    </lineage>
</organism>
<protein>
    <submittedName>
        <fullName evidence="1">Uncharacterized protein</fullName>
    </submittedName>
</protein>
<accession>A0A8B6GUS7</accession>
<keyword evidence="2" id="KW-1185">Reference proteome</keyword>
<dbReference type="AlphaFoldDB" id="A0A8B6GUS7"/>
<evidence type="ECO:0000313" key="1">
    <source>
        <dbReference type="EMBL" id="VDI69334.1"/>
    </source>
</evidence>